<dbReference type="GO" id="GO:0009307">
    <property type="term" value="P:DNA restriction-modification system"/>
    <property type="evidence" value="ECO:0007669"/>
    <property type="project" value="UniProtKB-KW"/>
</dbReference>
<comment type="similarity">
    <text evidence="1">Belongs to the type-I restriction system S methylase family.</text>
</comment>
<dbReference type="AlphaFoldDB" id="A0A7D3XB30"/>
<evidence type="ECO:0000256" key="1">
    <source>
        <dbReference type="ARBA" id="ARBA00010923"/>
    </source>
</evidence>
<evidence type="ECO:0000259" key="5">
    <source>
        <dbReference type="Pfam" id="PF01420"/>
    </source>
</evidence>
<keyword evidence="3" id="KW-0238">DNA-binding</keyword>
<keyword evidence="7" id="KW-1185">Reference proteome</keyword>
<keyword evidence="6" id="KW-0540">Nuclease</keyword>
<proteinExistence type="inferred from homology"/>
<dbReference type="Gene3D" id="3.90.220.20">
    <property type="entry name" value="DNA methylase specificity domains"/>
    <property type="match status" value="1"/>
</dbReference>
<dbReference type="SUPFAM" id="SSF116734">
    <property type="entry name" value="DNA methylase specificity domain"/>
    <property type="match status" value="1"/>
</dbReference>
<dbReference type="EMBL" id="CP053921">
    <property type="protein sequence ID" value="QKG72275.1"/>
    <property type="molecule type" value="Genomic_DNA"/>
</dbReference>
<evidence type="ECO:0000313" key="6">
    <source>
        <dbReference type="EMBL" id="QKG72275.1"/>
    </source>
</evidence>
<dbReference type="InterPro" id="IPR044946">
    <property type="entry name" value="Restrct_endonuc_typeI_TRD_sf"/>
</dbReference>
<protein>
    <submittedName>
        <fullName evidence="6">Restriction endonuclease subunit S</fullName>
    </submittedName>
</protein>
<feature type="region of interest" description="Disordered" evidence="4">
    <location>
        <begin position="204"/>
        <end position="236"/>
    </location>
</feature>
<keyword evidence="6" id="KW-0255">Endonuclease</keyword>
<accession>A0A7D3XB30</accession>
<dbReference type="KEGG" id="emv:HQR01_13375"/>
<dbReference type="PANTHER" id="PTHR30408">
    <property type="entry name" value="TYPE-1 RESTRICTION ENZYME ECOKI SPECIFICITY PROTEIN"/>
    <property type="match status" value="1"/>
</dbReference>
<evidence type="ECO:0000256" key="3">
    <source>
        <dbReference type="ARBA" id="ARBA00023125"/>
    </source>
</evidence>
<dbReference type="InterPro" id="IPR000055">
    <property type="entry name" value="Restrct_endonuc_typeI_TRD"/>
</dbReference>
<evidence type="ECO:0000256" key="4">
    <source>
        <dbReference type="SAM" id="MobiDB-lite"/>
    </source>
</evidence>
<reference evidence="6 7" key="1">
    <citation type="submission" date="2020-05" db="EMBL/GenBank/DDBJ databases">
        <title>Erythrobacter mangrovi sp. nov., isolated from rhizosphere soil of mangrove plant (Kandelia candel).</title>
        <authorList>
            <person name="Ye Y.H."/>
        </authorList>
    </citation>
    <scope>NUCLEOTIDE SEQUENCE [LARGE SCALE GENOMIC DNA]</scope>
    <source>
        <strain evidence="6 7">EB310</strain>
    </source>
</reference>
<organism evidence="6 7">
    <name type="scientific">Erythrobacter mangrovi</name>
    <dbReference type="NCBI Taxonomy" id="2739433"/>
    <lineage>
        <taxon>Bacteria</taxon>
        <taxon>Pseudomonadati</taxon>
        <taxon>Pseudomonadota</taxon>
        <taxon>Alphaproteobacteria</taxon>
        <taxon>Sphingomonadales</taxon>
        <taxon>Erythrobacteraceae</taxon>
        <taxon>Erythrobacter/Porphyrobacter group</taxon>
        <taxon>Erythrobacter</taxon>
    </lineage>
</organism>
<dbReference type="InterPro" id="IPR052021">
    <property type="entry name" value="Type-I_RS_S_subunit"/>
</dbReference>
<sequence length="236" mass="25820">MKLFTPKNLHSFAVWHNGTFMKRLSDISDISMGATPAPEGDEARYLRLANVIEGQIVGDAVEGGGPVKGSDSQLRIDDIVVRGRGPDLSAAMVGEQHVDAYPTVELFVIRVDRDVAEPAYVVAYINQPHIQANLAQGAQGTGFVRLNRPTLADLEIPLPPMIEQRMIGSLALEAQQELTILQEIMERRKRLHSELLHRAMVKARAEDGNPQHGRITGLNDAQTSSDLLSADTESTP</sequence>
<evidence type="ECO:0000313" key="7">
    <source>
        <dbReference type="Proteomes" id="UP000504693"/>
    </source>
</evidence>
<dbReference type="Proteomes" id="UP000504693">
    <property type="component" value="Chromosome"/>
</dbReference>
<name>A0A7D3XB30_9SPHN</name>
<feature type="domain" description="Type I restriction modification DNA specificity" evidence="5">
    <location>
        <begin position="22"/>
        <end position="168"/>
    </location>
</feature>
<feature type="compositionally biased region" description="Polar residues" evidence="4">
    <location>
        <begin position="219"/>
        <end position="236"/>
    </location>
</feature>
<dbReference type="GO" id="GO:0003677">
    <property type="term" value="F:DNA binding"/>
    <property type="evidence" value="ECO:0007669"/>
    <property type="project" value="UniProtKB-KW"/>
</dbReference>
<keyword evidence="6" id="KW-0378">Hydrolase</keyword>
<dbReference type="Pfam" id="PF01420">
    <property type="entry name" value="Methylase_S"/>
    <property type="match status" value="1"/>
</dbReference>
<dbReference type="PANTHER" id="PTHR30408:SF12">
    <property type="entry name" value="TYPE I RESTRICTION ENZYME MJAVIII SPECIFICITY SUBUNIT"/>
    <property type="match status" value="1"/>
</dbReference>
<gene>
    <name evidence="6" type="ORF">HQR01_13375</name>
</gene>
<evidence type="ECO:0000256" key="2">
    <source>
        <dbReference type="ARBA" id="ARBA00022747"/>
    </source>
</evidence>
<keyword evidence="2" id="KW-0680">Restriction system</keyword>
<dbReference type="GO" id="GO:0004519">
    <property type="term" value="F:endonuclease activity"/>
    <property type="evidence" value="ECO:0007669"/>
    <property type="project" value="UniProtKB-KW"/>
</dbReference>
<dbReference type="RefSeq" id="WP_173215384.1">
    <property type="nucleotide sequence ID" value="NZ_CP053921.1"/>
</dbReference>